<evidence type="ECO:0000313" key="1">
    <source>
        <dbReference type="EMBL" id="PWR04458.1"/>
    </source>
</evidence>
<accession>A0A2V2LFP0</accession>
<dbReference type="RefSeq" id="WP_109809760.1">
    <property type="nucleotide sequence ID" value="NZ_QGKU01000003.1"/>
</dbReference>
<dbReference type="AlphaFoldDB" id="A0A2V2LFP0"/>
<dbReference type="GO" id="GO:0019634">
    <property type="term" value="P:organic phosphonate metabolic process"/>
    <property type="evidence" value="ECO:0007669"/>
    <property type="project" value="InterPro"/>
</dbReference>
<comment type="caution">
    <text evidence="1">The sequence shown here is derived from an EMBL/GenBank/DDBJ whole genome shotgun (WGS) entry which is preliminary data.</text>
</comment>
<keyword evidence="1" id="KW-0456">Lyase</keyword>
<dbReference type="NCBIfam" id="TIGR03292">
    <property type="entry name" value="PhnH_redo"/>
    <property type="match status" value="1"/>
</dbReference>
<evidence type="ECO:0000313" key="2">
    <source>
        <dbReference type="Proteomes" id="UP000245680"/>
    </source>
</evidence>
<proteinExistence type="predicted"/>
<dbReference type="Proteomes" id="UP000245680">
    <property type="component" value="Unassembled WGS sequence"/>
</dbReference>
<protein>
    <submittedName>
        <fullName evidence="1">Phosphonate C-P lyase system protein PhnH</fullName>
    </submittedName>
</protein>
<reference evidence="1 2" key="1">
    <citation type="submission" date="2018-05" db="EMBL/GenBank/DDBJ databases">
        <title>Rhodobacteraceae gen. nov., sp. nov. isolated from sea water.</title>
        <authorList>
            <person name="Ren Y."/>
        </authorList>
    </citation>
    <scope>NUCLEOTIDE SEQUENCE [LARGE SCALE GENOMIC DNA]</scope>
    <source>
        <strain evidence="1 2">TG-679</strain>
    </source>
</reference>
<gene>
    <name evidence="1" type="ORF">DKT77_00375</name>
</gene>
<dbReference type="GO" id="GO:0016829">
    <property type="term" value="F:lyase activity"/>
    <property type="evidence" value="ECO:0007669"/>
    <property type="project" value="UniProtKB-KW"/>
</dbReference>
<name>A0A2V2LFP0_9RHOB</name>
<organism evidence="1 2">
    <name type="scientific">Meridianimarinicoccus roseus</name>
    <dbReference type="NCBI Taxonomy" id="2072018"/>
    <lineage>
        <taxon>Bacteria</taxon>
        <taxon>Pseudomonadati</taxon>
        <taxon>Pseudomonadota</taxon>
        <taxon>Alphaproteobacteria</taxon>
        <taxon>Rhodobacterales</taxon>
        <taxon>Paracoccaceae</taxon>
        <taxon>Meridianimarinicoccus</taxon>
    </lineage>
</organism>
<sequence>MDTDALSGGFADAPVQAAHAFRAAMTAMAQPGRIRQVAGAAPPAPLSAAAGTLVLALCDADTPVHLTGVHDTPMLRDWITFHTGAPLCAAGACSFAIGVWDALRPLDRFACGTSDYPDRGATLIVETDRLEPAGATLQGPGIARQAALSLPETDVFRRNAARFPLGLDFFFTCGDRLAALPRSTKVTS</sequence>
<dbReference type="SUPFAM" id="SSF159709">
    <property type="entry name" value="PhnH-like"/>
    <property type="match status" value="1"/>
</dbReference>
<dbReference type="Pfam" id="PF05845">
    <property type="entry name" value="PhnH"/>
    <property type="match status" value="1"/>
</dbReference>
<dbReference type="InterPro" id="IPR008772">
    <property type="entry name" value="Phosphonate_metab_PhnH"/>
</dbReference>
<dbReference type="Gene3D" id="3.40.50.11310">
    <property type="entry name" value="Bacterial phosphonate metabolism protein PhnH"/>
    <property type="match status" value="1"/>
</dbReference>
<dbReference type="InterPro" id="IPR038058">
    <property type="entry name" value="PhnH-like_sp"/>
</dbReference>
<dbReference type="OrthoDB" id="9814509at2"/>
<dbReference type="PIRSF" id="PIRSF020680">
    <property type="entry name" value="PhnH"/>
    <property type="match status" value="1"/>
</dbReference>
<dbReference type="EMBL" id="QGKU01000003">
    <property type="protein sequence ID" value="PWR04458.1"/>
    <property type="molecule type" value="Genomic_DNA"/>
</dbReference>
<keyword evidence="2" id="KW-1185">Reference proteome</keyword>